<dbReference type="AlphaFoldDB" id="D1BDY4"/>
<dbReference type="Gene3D" id="3.40.50.150">
    <property type="entry name" value="Vaccinia Virus protein VP39"/>
    <property type="match status" value="1"/>
</dbReference>
<protein>
    <submittedName>
        <fullName evidence="3">Methyltransferase family protein</fullName>
    </submittedName>
</protein>
<dbReference type="KEGG" id="ske:Sked_33100"/>
<dbReference type="InterPro" id="IPR029063">
    <property type="entry name" value="SAM-dependent_MTases_sf"/>
</dbReference>
<dbReference type="InterPro" id="IPR041698">
    <property type="entry name" value="Methyltransf_25"/>
</dbReference>
<dbReference type="SUPFAM" id="SSF53335">
    <property type="entry name" value="S-adenosyl-L-methionine-dependent methyltransferases"/>
    <property type="match status" value="1"/>
</dbReference>
<keyword evidence="3" id="KW-0489">Methyltransferase</keyword>
<organism evidence="3 4">
    <name type="scientific">Sanguibacter keddieii (strain ATCC 51767 / DSM 10542 / NCFB 3025 / ST-74)</name>
    <dbReference type="NCBI Taxonomy" id="446469"/>
    <lineage>
        <taxon>Bacteria</taxon>
        <taxon>Bacillati</taxon>
        <taxon>Actinomycetota</taxon>
        <taxon>Actinomycetes</taxon>
        <taxon>Micrococcales</taxon>
        <taxon>Sanguibacteraceae</taxon>
        <taxon>Sanguibacter</taxon>
    </lineage>
</organism>
<name>D1BDY4_SANKS</name>
<dbReference type="eggNOG" id="COG2226">
    <property type="taxonomic scope" value="Bacteria"/>
</dbReference>
<evidence type="ECO:0000313" key="3">
    <source>
        <dbReference type="EMBL" id="ACZ23205.1"/>
    </source>
</evidence>
<accession>D1BDY4</accession>
<dbReference type="GO" id="GO:0032259">
    <property type="term" value="P:methylation"/>
    <property type="evidence" value="ECO:0007669"/>
    <property type="project" value="UniProtKB-KW"/>
</dbReference>
<evidence type="ECO:0000259" key="2">
    <source>
        <dbReference type="Pfam" id="PF13649"/>
    </source>
</evidence>
<feature type="compositionally biased region" description="Low complexity" evidence="1">
    <location>
        <begin position="1"/>
        <end position="13"/>
    </location>
</feature>
<keyword evidence="3" id="KW-0808">Transferase</keyword>
<dbReference type="Pfam" id="PF13649">
    <property type="entry name" value="Methyltransf_25"/>
    <property type="match status" value="1"/>
</dbReference>
<evidence type="ECO:0000313" key="4">
    <source>
        <dbReference type="Proteomes" id="UP000000322"/>
    </source>
</evidence>
<dbReference type="OrthoDB" id="3172472at2"/>
<reference evidence="3 4" key="1">
    <citation type="journal article" date="2009" name="Stand. Genomic Sci.">
        <title>Complete genome sequence of Sanguibacter keddieii type strain (ST-74).</title>
        <authorList>
            <person name="Ivanova N."/>
            <person name="Sikorski J."/>
            <person name="Sims D."/>
            <person name="Brettin T."/>
            <person name="Detter J.C."/>
            <person name="Han C."/>
            <person name="Lapidus A."/>
            <person name="Copeland A."/>
            <person name="Glavina Del Rio T."/>
            <person name="Nolan M."/>
            <person name="Chen F."/>
            <person name="Lucas S."/>
            <person name="Tice H."/>
            <person name="Cheng J.F."/>
            <person name="Bruce D."/>
            <person name="Goodwin L."/>
            <person name="Pitluck S."/>
            <person name="Pati A."/>
            <person name="Mavromatis K."/>
            <person name="Chen A."/>
            <person name="Palaniappan K."/>
            <person name="D'haeseleer P."/>
            <person name="Chain P."/>
            <person name="Bristow J."/>
            <person name="Eisen J.A."/>
            <person name="Markowitz V."/>
            <person name="Hugenholtz P."/>
            <person name="Goker M."/>
            <person name="Pukall R."/>
            <person name="Klenk H.P."/>
            <person name="Kyrpides N.C."/>
        </authorList>
    </citation>
    <scope>NUCLEOTIDE SEQUENCE [LARGE SCALE GENOMIC DNA]</scope>
    <source>
        <strain evidence="4">ATCC 51767 / DSM 10542 / NCFB 3025 / ST-74</strain>
    </source>
</reference>
<dbReference type="RefSeq" id="WP_012868273.1">
    <property type="nucleotide sequence ID" value="NC_013521.1"/>
</dbReference>
<dbReference type="STRING" id="446469.Sked_33100"/>
<feature type="domain" description="Methyltransferase" evidence="2">
    <location>
        <begin position="62"/>
        <end position="155"/>
    </location>
</feature>
<evidence type="ECO:0000256" key="1">
    <source>
        <dbReference type="SAM" id="MobiDB-lite"/>
    </source>
</evidence>
<feature type="region of interest" description="Disordered" evidence="1">
    <location>
        <begin position="1"/>
        <end position="23"/>
    </location>
</feature>
<gene>
    <name evidence="3" type="ordered locus">Sked_33100</name>
</gene>
<dbReference type="Proteomes" id="UP000000322">
    <property type="component" value="Chromosome"/>
</dbReference>
<dbReference type="EMBL" id="CP001819">
    <property type="protein sequence ID" value="ACZ23205.1"/>
    <property type="molecule type" value="Genomic_DNA"/>
</dbReference>
<dbReference type="CDD" id="cd02440">
    <property type="entry name" value="AdoMet_MTases"/>
    <property type="match status" value="1"/>
</dbReference>
<dbReference type="HOGENOM" id="CLU_069129_4_0_11"/>
<proteinExistence type="predicted"/>
<sequence>MTTGPDAAQPADAPEADTPELPGAAAYGESMADVYDHIFPQSPDAEATAEFVVKLLKGTGSVLEMAVGTGRLALPMARRGLEVVGVDASPRMLEGLAEKDPDGLVTPVLGDFVDTDLGRTFDVSMLALNTLFILPDREDQIRTLANLRKHTADDGRVIIEAYDPIQYHALTEPKVVTYQLGPTGLMIDTVMAYPENQTVVIVHAILEDGGMRKTVEVSRYAWPSEIDLMARLAGLRLVARCGDWTGAPFSATSGRHISIYQPESPGR</sequence>
<dbReference type="GO" id="GO:0008168">
    <property type="term" value="F:methyltransferase activity"/>
    <property type="evidence" value="ECO:0007669"/>
    <property type="project" value="UniProtKB-KW"/>
</dbReference>
<keyword evidence="4" id="KW-1185">Reference proteome</keyword>